<dbReference type="PANTHER" id="PTHR42947">
    <property type="entry name" value="COB--COM HETERODISULFIDE REDUCTASE SUBUNIT B 1"/>
    <property type="match status" value="1"/>
</dbReference>
<proteinExistence type="predicted"/>
<organism evidence="3 4">
    <name type="scientific">Nitrospira defluvii</name>
    <dbReference type="NCBI Taxonomy" id="330214"/>
    <lineage>
        <taxon>Bacteria</taxon>
        <taxon>Pseudomonadati</taxon>
        <taxon>Nitrospirota</taxon>
        <taxon>Nitrospiria</taxon>
        <taxon>Nitrospirales</taxon>
        <taxon>Nitrospiraceae</taxon>
        <taxon>Nitrospira</taxon>
    </lineage>
</organism>
<dbReference type="Gene3D" id="3.40.50.11810">
    <property type="match status" value="1"/>
</dbReference>
<comment type="caution">
    <text evidence="3">The sequence shown here is derived from an EMBL/GenBank/DDBJ whole genome shotgun (WGS) entry which is preliminary data.</text>
</comment>
<evidence type="ECO:0000256" key="1">
    <source>
        <dbReference type="ARBA" id="ARBA00023002"/>
    </source>
</evidence>
<dbReference type="InterPro" id="IPR051278">
    <property type="entry name" value="HdrB/HdrD_reductase"/>
</dbReference>
<dbReference type="PANTHER" id="PTHR42947:SF1">
    <property type="entry name" value="COB--COM HETERODISULFIDE REDUCTASE SUBUNIT B 1"/>
    <property type="match status" value="1"/>
</dbReference>
<dbReference type="Gene3D" id="1.20.1050.140">
    <property type="match status" value="1"/>
</dbReference>
<dbReference type="InterPro" id="IPR004017">
    <property type="entry name" value="Cys_rich_dom"/>
</dbReference>
<protein>
    <submittedName>
        <fullName evidence="3">Succinate dehydrogenase cytochrome b subunit</fullName>
    </submittedName>
</protein>
<keyword evidence="4" id="KW-1185">Reference proteome</keyword>
<feature type="domain" description="Cysteine-rich" evidence="2">
    <location>
        <begin position="6"/>
        <end position="86"/>
    </location>
</feature>
<evidence type="ECO:0000259" key="2">
    <source>
        <dbReference type="Pfam" id="PF02754"/>
    </source>
</evidence>
<evidence type="ECO:0000313" key="4">
    <source>
        <dbReference type="Proteomes" id="UP000675880"/>
    </source>
</evidence>
<feature type="domain" description="Cysteine-rich" evidence="2">
    <location>
        <begin position="150"/>
        <end position="239"/>
    </location>
</feature>
<reference evidence="3 4" key="1">
    <citation type="submission" date="2021-02" db="EMBL/GenBank/DDBJ databases">
        <authorList>
            <person name="Han P."/>
        </authorList>
    </citation>
    <scope>NUCLEOTIDE SEQUENCE [LARGE SCALE GENOMIC DNA]</scope>
    <source>
        <strain evidence="3">Candidatus Nitrospira sp. ZN2</strain>
    </source>
</reference>
<name>A0ABM8RUS5_9BACT</name>
<dbReference type="RefSeq" id="WP_213043198.1">
    <property type="nucleotide sequence ID" value="NZ_CAJNBJ010000017.1"/>
</dbReference>
<evidence type="ECO:0000313" key="3">
    <source>
        <dbReference type="EMBL" id="CAE6772819.1"/>
    </source>
</evidence>
<dbReference type="Pfam" id="PF02754">
    <property type="entry name" value="CCG"/>
    <property type="match status" value="2"/>
</dbReference>
<sequence length="300" mass="32410">MPLKFALYPGCAAKGATPELYQSTMAIVGRLGIEVIELAASSCCGAGVIGEADPDLALALNARTFAQAERLGLDVMTICGTCQGVMSAANRRLKQEPATLERINKILAQDGITYGGSVQVKHLLWIAVRDLGITRVTDTVRSSFRDFRIAPFYGCYMLRPSWELGFDDPENPSSLEKIIRAVGGEPVAYAGRTKCCGFPIILEKEAIAVAMAGTNMKDARDHGADFMVTPCPLCHMSLDIYQERAGRAVKTALNLPILHLPQLLGLAMGIPAQDLGLSRHLISVDSIVTRLQSRHTEHST</sequence>
<accession>A0ABM8RUS5</accession>
<dbReference type="Proteomes" id="UP000675880">
    <property type="component" value="Unassembled WGS sequence"/>
</dbReference>
<keyword evidence="1" id="KW-0560">Oxidoreductase</keyword>
<dbReference type="EMBL" id="CAJNBJ010000017">
    <property type="protein sequence ID" value="CAE6772819.1"/>
    <property type="molecule type" value="Genomic_DNA"/>
</dbReference>
<gene>
    <name evidence="3" type="ORF">NSPZN2_40373</name>
</gene>